<dbReference type="GO" id="GO:0004034">
    <property type="term" value="F:aldose 1-epimerase activity"/>
    <property type="evidence" value="ECO:0007669"/>
    <property type="project" value="UniProtKB-EC"/>
</dbReference>
<evidence type="ECO:0000256" key="8">
    <source>
        <dbReference type="PIRNR" id="PIRNR005096"/>
    </source>
</evidence>
<dbReference type="InterPro" id="IPR011013">
    <property type="entry name" value="Gal_mutarotase_sf_dom"/>
</dbReference>
<keyword evidence="10" id="KW-1185">Reference proteome</keyword>
<comment type="pathway">
    <text evidence="2 8">Carbohydrate metabolism; hexose metabolism.</text>
</comment>
<dbReference type="PANTHER" id="PTHR10091:SF0">
    <property type="entry name" value="GALACTOSE MUTAROTASE"/>
    <property type="match status" value="1"/>
</dbReference>
<dbReference type="PANTHER" id="PTHR10091">
    <property type="entry name" value="ALDOSE-1-EPIMERASE"/>
    <property type="match status" value="1"/>
</dbReference>
<dbReference type="Proteomes" id="UP001595692">
    <property type="component" value="Unassembled WGS sequence"/>
</dbReference>
<sequence length="345" mass="38356">MTAQGTRSMRYAQQPRLVTLHNRHGMTVTLMDWGATWLSCQVPLADGAPREVLLGCANAELYDRQQVYLGATIGRYANRIANAHLPYPNGDRQLVASQGCNLLHGGQVGFDKQRWSILEHSLRHVRFLLNSPDGDQGFPGNLDIEVTYTLDDDNSLSVRMRARSDQLTPVNLTNHAYFNLDGVNGDVRQHQLQVRAARMLPIDGAGIPLGDIASVDGTGFDFRHPKRLAQDFLQDEQQKIAKGYDHSFVLDAAGTQTDDWAARLTSGDGRLTLELATTLPALQLYTGNYLAGTPARDGGEYRDYSGVALEPQFLPDSPHHPEWPQPSCWLAAGQVYDHTICYRFR</sequence>
<evidence type="ECO:0000256" key="7">
    <source>
        <dbReference type="ARBA" id="ARBA00023277"/>
    </source>
</evidence>
<name>A0ABV8CIY8_9GAMM</name>
<accession>A0ABV8CIY8</accession>
<evidence type="ECO:0000256" key="1">
    <source>
        <dbReference type="ARBA" id="ARBA00001614"/>
    </source>
</evidence>
<dbReference type="InterPro" id="IPR047215">
    <property type="entry name" value="Galactose_mutarotase-like"/>
</dbReference>
<evidence type="ECO:0000313" key="10">
    <source>
        <dbReference type="Proteomes" id="UP001595692"/>
    </source>
</evidence>
<dbReference type="InterPro" id="IPR008183">
    <property type="entry name" value="Aldose_1/G6P_1-epimerase"/>
</dbReference>
<dbReference type="NCBIfam" id="NF008277">
    <property type="entry name" value="PRK11055.1"/>
    <property type="match status" value="1"/>
</dbReference>
<dbReference type="InterPro" id="IPR015443">
    <property type="entry name" value="Aldose_1-epimerase"/>
</dbReference>
<dbReference type="EC" id="5.1.3.3" evidence="4 8"/>
<protein>
    <recommendedName>
        <fullName evidence="5 8">Aldose 1-epimerase</fullName>
        <ecNumber evidence="4 8">5.1.3.3</ecNumber>
    </recommendedName>
</protein>
<evidence type="ECO:0000313" key="9">
    <source>
        <dbReference type="EMBL" id="MFC3911938.1"/>
    </source>
</evidence>
<evidence type="ECO:0000256" key="5">
    <source>
        <dbReference type="ARBA" id="ARBA00014165"/>
    </source>
</evidence>
<keyword evidence="7 8" id="KW-0119">Carbohydrate metabolism</keyword>
<dbReference type="PIRSF" id="PIRSF005096">
    <property type="entry name" value="GALM"/>
    <property type="match status" value="1"/>
</dbReference>
<comment type="similarity">
    <text evidence="3 8">Belongs to the aldose epimerase family.</text>
</comment>
<reference evidence="10" key="1">
    <citation type="journal article" date="2019" name="Int. J. Syst. Evol. Microbiol.">
        <title>The Global Catalogue of Microorganisms (GCM) 10K type strain sequencing project: providing services to taxonomists for standard genome sequencing and annotation.</title>
        <authorList>
            <consortium name="The Broad Institute Genomics Platform"/>
            <consortium name="The Broad Institute Genome Sequencing Center for Infectious Disease"/>
            <person name="Wu L."/>
            <person name="Ma J."/>
        </authorList>
    </citation>
    <scope>NUCLEOTIDE SEQUENCE [LARGE SCALE GENOMIC DNA]</scope>
    <source>
        <strain evidence="10">CCUG 54939</strain>
    </source>
</reference>
<dbReference type="RefSeq" id="WP_377149789.1">
    <property type="nucleotide sequence ID" value="NZ_JBHSAF010000001.1"/>
</dbReference>
<dbReference type="InterPro" id="IPR013458">
    <property type="entry name" value="Ald_epimerase_bac"/>
</dbReference>
<dbReference type="Pfam" id="PF01263">
    <property type="entry name" value="Aldose_epim"/>
    <property type="match status" value="1"/>
</dbReference>
<dbReference type="CDD" id="cd09019">
    <property type="entry name" value="galactose_mutarotase_like"/>
    <property type="match status" value="1"/>
</dbReference>
<evidence type="ECO:0000256" key="3">
    <source>
        <dbReference type="ARBA" id="ARBA00006206"/>
    </source>
</evidence>
<gene>
    <name evidence="9" type="primary">galM</name>
    <name evidence="9" type="ORF">ACFOSS_00460</name>
</gene>
<comment type="catalytic activity">
    <reaction evidence="1 8">
        <text>alpha-D-glucose = beta-D-glucose</text>
        <dbReference type="Rhea" id="RHEA:10264"/>
        <dbReference type="ChEBI" id="CHEBI:15903"/>
        <dbReference type="ChEBI" id="CHEBI:17925"/>
        <dbReference type="EC" id="5.1.3.3"/>
    </reaction>
</comment>
<dbReference type="EMBL" id="JBHSAF010000001">
    <property type="protein sequence ID" value="MFC3911938.1"/>
    <property type="molecule type" value="Genomic_DNA"/>
</dbReference>
<evidence type="ECO:0000256" key="2">
    <source>
        <dbReference type="ARBA" id="ARBA00005028"/>
    </source>
</evidence>
<dbReference type="InterPro" id="IPR014718">
    <property type="entry name" value="GH-type_carb-bd"/>
</dbReference>
<evidence type="ECO:0000256" key="4">
    <source>
        <dbReference type="ARBA" id="ARBA00013185"/>
    </source>
</evidence>
<proteinExistence type="inferred from homology"/>
<keyword evidence="6 8" id="KW-0413">Isomerase</keyword>
<dbReference type="NCBIfam" id="TIGR02636">
    <property type="entry name" value="galM_Leloir"/>
    <property type="match status" value="1"/>
</dbReference>
<comment type="caution">
    <text evidence="9">The sequence shown here is derived from an EMBL/GenBank/DDBJ whole genome shotgun (WGS) entry which is preliminary data.</text>
</comment>
<dbReference type="InterPro" id="IPR018052">
    <property type="entry name" value="Ald1_epimerase_CS"/>
</dbReference>
<dbReference type="PROSITE" id="PS00545">
    <property type="entry name" value="ALDOSE_1_EPIMERASE"/>
    <property type="match status" value="1"/>
</dbReference>
<dbReference type="SUPFAM" id="SSF74650">
    <property type="entry name" value="Galactose mutarotase-like"/>
    <property type="match status" value="1"/>
</dbReference>
<evidence type="ECO:0000256" key="6">
    <source>
        <dbReference type="ARBA" id="ARBA00023235"/>
    </source>
</evidence>
<organism evidence="9 10">
    <name type="scientific">Pseudaeromonas sharmana</name>
    <dbReference type="NCBI Taxonomy" id="328412"/>
    <lineage>
        <taxon>Bacteria</taxon>
        <taxon>Pseudomonadati</taxon>
        <taxon>Pseudomonadota</taxon>
        <taxon>Gammaproteobacteria</taxon>
        <taxon>Aeromonadales</taxon>
        <taxon>Aeromonadaceae</taxon>
        <taxon>Pseudaeromonas</taxon>
    </lineage>
</organism>
<dbReference type="Gene3D" id="2.70.98.10">
    <property type="match status" value="1"/>
</dbReference>